<evidence type="ECO:0000256" key="5">
    <source>
        <dbReference type="PROSITE-ProRule" id="PRU01091"/>
    </source>
</evidence>
<feature type="modified residue" description="4-aspartylphosphate" evidence="4">
    <location>
        <position position="59"/>
    </location>
</feature>
<dbReference type="Gene3D" id="6.10.250.690">
    <property type="match status" value="1"/>
</dbReference>
<protein>
    <submittedName>
        <fullName evidence="8">Response regulator transcription factor</fullName>
    </submittedName>
</protein>
<dbReference type="InterPro" id="IPR001867">
    <property type="entry name" value="OmpR/PhoB-type_DNA-bd"/>
</dbReference>
<feature type="DNA-binding region" description="OmpR/PhoB-type" evidence="5">
    <location>
        <begin position="131"/>
        <end position="229"/>
    </location>
</feature>
<reference evidence="9" key="1">
    <citation type="journal article" date="2019" name="Int. J. Syst. Evol. Microbiol.">
        <title>The Global Catalogue of Microorganisms (GCM) 10K type strain sequencing project: providing services to taxonomists for standard genome sequencing and annotation.</title>
        <authorList>
            <consortium name="The Broad Institute Genomics Platform"/>
            <consortium name="The Broad Institute Genome Sequencing Center for Infectious Disease"/>
            <person name="Wu L."/>
            <person name="Ma J."/>
        </authorList>
    </citation>
    <scope>NUCLEOTIDE SEQUENCE [LARGE SCALE GENOMIC DNA]</scope>
    <source>
        <strain evidence="9">CGMCC 4.7317</strain>
    </source>
</reference>
<dbReference type="PROSITE" id="PS51755">
    <property type="entry name" value="OMPR_PHOB"/>
    <property type="match status" value="1"/>
</dbReference>
<dbReference type="InterPro" id="IPR011006">
    <property type="entry name" value="CheY-like_superfamily"/>
</dbReference>
<evidence type="ECO:0000256" key="2">
    <source>
        <dbReference type="ARBA" id="ARBA00023012"/>
    </source>
</evidence>
<dbReference type="Gene3D" id="1.10.10.10">
    <property type="entry name" value="Winged helix-like DNA-binding domain superfamily/Winged helix DNA-binding domain"/>
    <property type="match status" value="1"/>
</dbReference>
<sequence length="231" mass="24746">MSAAAARAPRVILAEDDPHISTPLLRALRREGYDVRHVVDGPAALAGGLSGTADLLLLDLGLPGMDGLDVCRTLRARGADLPVLVLTARTAEPDLVLGLDAGADDYVAKPFRLAELLARIRVQLRRTGADGDIVTVGRITVDNSSRRVLVDGVPGDVGLTPKEYELLLLLVRRAGTVVSREVIMREVWRTEWLGATKTLDMHVSTLRRKLGPAGAQVTTVRGVGLRLDSEA</sequence>
<dbReference type="PANTHER" id="PTHR48111:SF40">
    <property type="entry name" value="PHOSPHATE REGULON TRANSCRIPTIONAL REGULATORY PROTEIN PHOB"/>
    <property type="match status" value="1"/>
</dbReference>
<proteinExistence type="predicted"/>
<dbReference type="Proteomes" id="UP001596138">
    <property type="component" value="Unassembled WGS sequence"/>
</dbReference>
<dbReference type="Pfam" id="PF00486">
    <property type="entry name" value="Trans_reg_C"/>
    <property type="match status" value="1"/>
</dbReference>
<dbReference type="InterPro" id="IPR016032">
    <property type="entry name" value="Sig_transdc_resp-reg_C-effctor"/>
</dbReference>
<dbReference type="SUPFAM" id="SSF46894">
    <property type="entry name" value="C-terminal effector domain of the bipartite response regulators"/>
    <property type="match status" value="1"/>
</dbReference>
<dbReference type="PROSITE" id="PS50110">
    <property type="entry name" value="RESPONSE_REGULATORY"/>
    <property type="match status" value="1"/>
</dbReference>
<feature type="domain" description="Response regulatory" evidence="6">
    <location>
        <begin position="10"/>
        <end position="124"/>
    </location>
</feature>
<dbReference type="Pfam" id="PF00072">
    <property type="entry name" value="Response_reg"/>
    <property type="match status" value="1"/>
</dbReference>
<name>A0ABW1SX68_9ACTN</name>
<dbReference type="SMART" id="SM00448">
    <property type="entry name" value="REC"/>
    <property type="match status" value="1"/>
</dbReference>
<gene>
    <name evidence="8" type="ORF">ACFQGU_03170</name>
</gene>
<dbReference type="InterPro" id="IPR001789">
    <property type="entry name" value="Sig_transdc_resp-reg_receiver"/>
</dbReference>
<dbReference type="EMBL" id="JBHSTI010000002">
    <property type="protein sequence ID" value="MFC6236864.1"/>
    <property type="molecule type" value="Genomic_DNA"/>
</dbReference>
<evidence type="ECO:0000259" key="7">
    <source>
        <dbReference type="PROSITE" id="PS51755"/>
    </source>
</evidence>
<dbReference type="Gene3D" id="3.40.50.2300">
    <property type="match status" value="1"/>
</dbReference>
<dbReference type="SMART" id="SM00862">
    <property type="entry name" value="Trans_reg_C"/>
    <property type="match status" value="1"/>
</dbReference>
<feature type="domain" description="OmpR/PhoB-type" evidence="7">
    <location>
        <begin position="131"/>
        <end position="229"/>
    </location>
</feature>
<evidence type="ECO:0000256" key="3">
    <source>
        <dbReference type="ARBA" id="ARBA00023125"/>
    </source>
</evidence>
<evidence type="ECO:0000256" key="4">
    <source>
        <dbReference type="PROSITE-ProRule" id="PRU00169"/>
    </source>
</evidence>
<dbReference type="PANTHER" id="PTHR48111">
    <property type="entry name" value="REGULATOR OF RPOS"/>
    <property type="match status" value="1"/>
</dbReference>
<dbReference type="CDD" id="cd00383">
    <property type="entry name" value="trans_reg_C"/>
    <property type="match status" value="1"/>
</dbReference>
<keyword evidence="2" id="KW-0902">Two-component regulatory system</keyword>
<keyword evidence="3 5" id="KW-0238">DNA-binding</keyword>
<dbReference type="SUPFAM" id="SSF52172">
    <property type="entry name" value="CheY-like"/>
    <property type="match status" value="1"/>
</dbReference>
<evidence type="ECO:0000256" key="1">
    <source>
        <dbReference type="ARBA" id="ARBA00022553"/>
    </source>
</evidence>
<dbReference type="RefSeq" id="WP_386763896.1">
    <property type="nucleotide sequence ID" value="NZ_JBHSTI010000002.1"/>
</dbReference>
<evidence type="ECO:0000259" key="6">
    <source>
        <dbReference type="PROSITE" id="PS50110"/>
    </source>
</evidence>
<keyword evidence="1 4" id="KW-0597">Phosphoprotein</keyword>
<keyword evidence="9" id="KW-1185">Reference proteome</keyword>
<comment type="caution">
    <text evidence="8">The sequence shown here is derived from an EMBL/GenBank/DDBJ whole genome shotgun (WGS) entry which is preliminary data.</text>
</comment>
<dbReference type="InterPro" id="IPR036388">
    <property type="entry name" value="WH-like_DNA-bd_sf"/>
</dbReference>
<evidence type="ECO:0000313" key="8">
    <source>
        <dbReference type="EMBL" id="MFC6236864.1"/>
    </source>
</evidence>
<accession>A0ABW1SX68</accession>
<dbReference type="InterPro" id="IPR039420">
    <property type="entry name" value="WalR-like"/>
</dbReference>
<evidence type="ECO:0000313" key="9">
    <source>
        <dbReference type="Proteomes" id="UP001596138"/>
    </source>
</evidence>
<organism evidence="8 9">
    <name type="scientific">Longivirga aurantiaca</name>
    <dbReference type="NCBI Taxonomy" id="1837743"/>
    <lineage>
        <taxon>Bacteria</taxon>
        <taxon>Bacillati</taxon>
        <taxon>Actinomycetota</taxon>
        <taxon>Actinomycetes</taxon>
        <taxon>Sporichthyales</taxon>
        <taxon>Sporichthyaceae</taxon>
        <taxon>Longivirga</taxon>
    </lineage>
</organism>